<dbReference type="PANTHER" id="PTHR30376:SF3">
    <property type="entry name" value="RNA POLYMERASE SIGMA FACTOR RPOH"/>
    <property type="match status" value="1"/>
</dbReference>
<feature type="domain" description="RNA polymerase sigma-70" evidence="10">
    <location>
        <begin position="258"/>
        <end position="284"/>
    </location>
</feature>
<comment type="subcellular location">
    <subcellularLocation>
        <location evidence="7">Cytoplasm</location>
    </subcellularLocation>
</comment>
<evidence type="ECO:0000256" key="1">
    <source>
        <dbReference type="ARBA" id="ARBA00022490"/>
    </source>
</evidence>
<dbReference type="InterPro" id="IPR036388">
    <property type="entry name" value="WH-like_DNA-bd_sf"/>
</dbReference>
<dbReference type="Pfam" id="PF04545">
    <property type="entry name" value="Sigma70_r4"/>
    <property type="match status" value="1"/>
</dbReference>
<dbReference type="InterPro" id="IPR007627">
    <property type="entry name" value="RNA_pol_sigma70_r2"/>
</dbReference>
<keyword evidence="3 7" id="KW-0346">Stress response</keyword>
<sequence length="290" mass="32665">MTQTALLTNNKELMVAPGSNLDAFIHNVNQVPMLTAEEELALAKEYHENQTIEAARKLVMAHLRFVVKIARGYAGYGLAQSDLIQEGNIGLMKAVKRFDPSVGVRLVSFAVHWIKAEIHEFIIRNWRIVKVATTKAQRKLFFSLRSQKKRLGWFNQAEVESVAADLGVPAKTVVEMEARLSAHDAAIAPASDDEEGASIAQPSYLEDTNAMNNPALALEHDNWQSDQENKLLQAIAILDERSRDILQQRWLDEENKATLHELAAKYQVSAERVRQLEKNALKKLRKSMTE</sequence>
<dbReference type="Gene3D" id="1.20.120.1810">
    <property type="match status" value="1"/>
</dbReference>
<dbReference type="PIRSF" id="PIRSF000770">
    <property type="entry name" value="RNA_pol_sigma-SigE/K"/>
    <property type="match status" value="1"/>
</dbReference>
<dbReference type="InterPro" id="IPR007630">
    <property type="entry name" value="RNA_pol_sigma70_r4"/>
</dbReference>
<comment type="function">
    <text evidence="7">Sigma factors are initiation factors that promote the attachment of RNA polymerase to specific initiation sites and are then released. This sigma factor is involved in regulation of expression of heat shock genes.</text>
</comment>
<gene>
    <name evidence="7" type="primary">rpoH</name>
    <name evidence="11" type="ORF">BGC07_08540</name>
</gene>
<feature type="DNA-binding region" description="H-T-H motif" evidence="7">
    <location>
        <begin position="259"/>
        <end position="278"/>
    </location>
</feature>
<feature type="domain" description="RNA polymerase sigma-70" evidence="9">
    <location>
        <begin position="82"/>
        <end position="95"/>
    </location>
</feature>
<dbReference type="InterPro" id="IPR013324">
    <property type="entry name" value="RNA_pol_sigma_r3/r4-like"/>
</dbReference>
<evidence type="ECO:0000256" key="3">
    <source>
        <dbReference type="ARBA" id="ARBA00023016"/>
    </source>
</evidence>
<evidence type="ECO:0000256" key="8">
    <source>
        <dbReference type="NCBIfam" id="TIGR02392"/>
    </source>
</evidence>
<keyword evidence="4 7" id="KW-0731">Sigma factor</keyword>
<keyword evidence="12" id="KW-1185">Reference proteome</keyword>
<accession>A0ABX3AA08</accession>
<dbReference type="InterPro" id="IPR050813">
    <property type="entry name" value="Sigma-70_Factor"/>
</dbReference>
<dbReference type="PROSITE" id="PS00716">
    <property type="entry name" value="SIGMA70_2"/>
    <property type="match status" value="1"/>
</dbReference>
<dbReference type="Gene3D" id="1.10.10.10">
    <property type="entry name" value="Winged helix-like DNA-binding domain superfamily/Winged helix DNA-binding domain"/>
    <property type="match status" value="1"/>
</dbReference>
<evidence type="ECO:0000259" key="10">
    <source>
        <dbReference type="PROSITE" id="PS00716"/>
    </source>
</evidence>
<organism evidence="11 12">
    <name type="scientific">Piscirickettsia litoralis</name>
    <dbReference type="NCBI Taxonomy" id="1891921"/>
    <lineage>
        <taxon>Bacteria</taxon>
        <taxon>Pseudomonadati</taxon>
        <taxon>Pseudomonadota</taxon>
        <taxon>Gammaproteobacteria</taxon>
        <taxon>Thiotrichales</taxon>
        <taxon>Piscirickettsiaceae</taxon>
        <taxon>Piscirickettsia</taxon>
    </lineage>
</organism>
<dbReference type="InterPro" id="IPR014284">
    <property type="entry name" value="RNA_pol_sigma-70_dom"/>
</dbReference>
<dbReference type="Proteomes" id="UP000094329">
    <property type="component" value="Unassembled WGS sequence"/>
</dbReference>
<evidence type="ECO:0000256" key="2">
    <source>
        <dbReference type="ARBA" id="ARBA00023015"/>
    </source>
</evidence>
<protein>
    <recommendedName>
        <fullName evidence="7 8">RNA polymerase sigma factor RpoH</fullName>
    </recommendedName>
    <alternativeName>
        <fullName evidence="7">RNA polymerase sigma-32 factor</fullName>
    </alternativeName>
</protein>
<keyword evidence="1 7" id="KW-0963">Cytoplasm</keyword>
<comment type="caution">
    <text evidence="11">The sequence shown here is derived from an EMBL/GenBank/DDBJ whole genome shotgun (WGS) entry which is preliminary data.</text>
</comment>
<dbReference type="InterPro" id="IPR013325">
    <property type="entry name" value="RNA_pol_sigma_r2"/>
</dbReference>
<evidence type="ECO:0000256" key="5">
    <source>
        <dbReference type="ARBA" id="ARBA00023125"/>
    </source>
</evidence>
<dbReference type="EMBL" id="MDTU01000001">
    <property type="protein sequence ID" value="ODN42959.1"/>
    <property type="molecule type" value="Genomic_DNA"/>
</dbReference>
<dbReference type="SUPFAM" id="SSF88659">
    <property type="entry name" value="Sigma3 and sigma4 domains of RNA polymerase sigma factors"/>
    <property type="match status" value="1"/>
</dbReference>
<keyword evidence="6 7" id="KW-0804">Transcription</keyword>
<dbReference type="Pfam" id="PF04542">
    <property type="entry name" value="Sigma70_r2"/>
    <property type="match status" value="1"/>
</dbReference>
<dbReference type="SUPFAM" id="SSF88946">
    <property type="entry name" value="Sigma2 domain of RNA polymerase sigma factors"/>
    <property type="match status" value="1"/>
</dbReference>
<feature type="region of interest" description="Sigma-70 factor domain-2" evidence="7">
    <location>
        <begin position="58"/>
        <end position="127"/>
    </location>
</feature>
<dbReference type="HAMAP" id="MF_00961">
    <property type="entry name" value="Sigma70_RpoH"/>
    <property type="match status" value="1"/>
</dbReference>
<comment type="subunit">
    <text evidence="7">Interacts with the RNA polymerase core enzyme.</text>
</comment>
<dbReference type="NCBIfam" id="TIGR02392">
    <property type="entry name" value="rpoH_proteo"/>
    <property type="match status" value="1"/>
</dbReference>
<dbReference type="InterPro" id="IPR012759">
    <property type="entry name" value="RNA_pol_sigma_RpoH_proteobac"/>
</dbReference>
<proteinExistence type="inferred from homology"/>
<evidence type="ECO:0000313" key="11">
    <source>
        <dbReference type="EMBL" id="ODN42959.1"/>
    </source>
</evidence>
<dbReference type="PANTHER" id="PTHR30376">
    <property type="entry name" value="SIGMA FACTOR RPOH HEAT SHOCK RELATED"/>
    <property type="match status" value="1"/>
</dbReference>
<evidence type="ECO:0000259" key="9">
    <source>
        <dbReference type="PROSITE" id="PS00715"/>
    </source>
</evidence>
<dbReference type="InterPro" id="IPR009042">
    <property type="entry name" value="RNA_pol_sigma70_r1_2"/>
</dbReference>
<evidence type="ECO:0000256" key="6">
    <source>
        <dbReference type="ARBA" id="ARBA00023163"/>
    </source>
</evidence>
<dbReference type="PROSITE" id="PS00715">
    <property type="entry name" value="SIGMA70_1"/>
    <property type="match status" value="1"/>
</dbReference>
<keyword evidence="2 7" id="KW-0805">Transcription regulation</keyword>
<name>A0ABX3AA08_9GAMM</name>
<dbReference type="InterPro" id="IPR000943">
    <property type="entry name" value="RNA_pol_sigma70"/>
</dbReference>
<reference evidence="11 12" key="1">
    <citation type="submission" date="2016-08" db="EMBL/GenBank/DDBJ databases">
        <title>Draft genome sequence of Candidatus Piscirickettsia litoralis, from seawater.</title>
        <authorList>
            <person name="Wan X."/>
            <person name="Lee A.J."/>
            <person name="Hou S."/>
            <person name="Donachie S.P."/>
        </authorList>
    </citation>
    <scope>NUCLEOTIDE SEQUENCE [LARGE SCALE GENOMIC DNA]</scope>
    <source>
        <strain evidence="11 12">Y2</strain>
    </source>
</reference>
<evidence type="ECO:0000256" key="4">
    <source>
        <dbReference type="ARBA" id="ARBA00023082"/>
    </source>
</evidence>
<comment type="similarity">
    <text evidence="7">Belongs to the sigma-70 factor family. RpoH subfamily.</text>
</comment>
<dbReference type="NCBIfam" id="NF005143">
    <property type="entry name" value="PRK06596.1"/>
    <property type="match status" value="1"/>
</dbReference>
<feature type="short sequence motif" description="Interaction with polymerase core subunit RpoC" evidence="7">
    <location>
        <begin position="82"/>
        <end position="85"/>
    </location>
</feature>
<dbReference type="PRINTS" id="PR00046">
    <property type="entry name" value="SIGMA70FCT"/>
</dbReference>
<dbReference type="Pfam" id="PF00140">
    <property type="entry name" value="Sigma70_r1_2"/>
    <property type="match status" value="1"/>
</dbReference>
<dbReference type="CDD" id="cd06171">
    <property type="entry name" value="Sigma70_r4"/>
    <property type="match status" value="1"/>
</dbReference>
<evidence type="ECO:0000256" key="7">
    <source>
        <dbReference type="HAMAP-Rule" id="MF_00961"/>
    </source>
</evidence>
<feature type="region of interest" description="Sigma-70 factor domain-4" evidence="7">
    <location>
        <begin position="234"/>
        <end position="286"/>
    </location>
</feature>
<dbReference type="NCBIfam" id="TIGR02937">
    <property type="entry name" value="sigma70-ECF"/>
    <property type="match status" value="1"/>
</dbReference>
<keyword evidence="5 7" id="KW-0238">DNA-binding</keyword>
<evidence type="ECO:0000313" key="12">
    <source>
        <dbReference type="Proteomes" id="UP000094329"/>
    </source>
</evidence>